<comment type="caution">
    <text evidence="1">The sequence shown here is derived from an EMBL/GenBank/DDBJ whole genome shotgun (WGS) entry which is preliminary data.</text>
</comment>
<evidence type="ECO:0000313" key="1">
    <source>
        <dbReference type="EMBL" id="CAD2168264.1"/>
    </source>
</evidence>
<dbReference type="EMBL" id="CAJEWN010000138">
    <property type="protein sequence ID" value="CAD2168264.1"/>
    <property type="molecule type" value="Genomic_DNA"/>
</dbReference>
<evidence type="ECO:0000313" key="2">
    <source>
        <dbReference type="Proteomes" id="UP000580250"/>
    </source>
</evidence>
<organism evidence="1 2">
    <name type="scientific">Meloidogyne enterolobii</name>
    <name type="common">Root-knot nematode worm</name>
    <name type="synonym">Meloidogyne mayaguensis</name>
    <dbReference type="NCBI Taxonomy" id="390850"/>
    <lineage>
        <taxon>Eukaryota</taxon>
        <taxon>Metazoa</taxon>
        <taxon>Ecdysozoa</taxon>
        <taxon>Nematoda</taxon>
        <taxon>Chromadorea</taxon>
        <taxon>Rhabditida</taxon>
        <taxon>Tylenchina</taxon>
        <taxon>Tylenchomorpha</taxon>
        <taxon>Tylenchoidea</taxon>
        <taxon>Meloidogynidae</taxon>
        <taxon>Meloidogyninae</taxon>
        <taxon>Meloidogyne</taxon>
    </lineage>
</organism>
<sequence length="61" mass="6811">MLHQTPVVLQTLAVIQDAVQIQILVVQIHQTVTVEARSRQVITNNAYGKNSIGDNFKKNLL</sequence>
<dbReference type="AlphaFoldDB" id="A0A6V7V024"/>
<gene>
    <name evidence="1" type="ORF">MENT_LOCUS19615</name>
</gene>
<name>A0A6V7V024_MELEN</name>
<accession>A0A6V7V024</accession>
<reference evidence="1 2" key="1">
    <citation type="submission" date="2020-08" db="EMBL/GenBank/DDBJ databases">
        <authorList>
            <person name="Koutsovoulos G."/>
            <person name="Danchin GJ E."/>
        </authorList>
    </citation>
    <scope>NUCLEOTIDE SEQUENCE [LARGE SCALE GENOMIC DNA]</scope>
</reference>
<proteinExistence type="predicted"/>
<protein>
    <submittedName>
        <fullName evidence="1">Uncharacterized protein</fullName>
    </submittedName>
</protein>
<dbReference type="Proteomes" id="UP000580250">
    <property type="component" value="Unassembled WGS sequence"/>
</dbReference>